<dbReference type="OrthoDB" id="6428749at2759"/>
<dbReference type="Proteomes" id="UP000230423">
    <property type="component" value="Unassembled WGS sequence"/>
</dbReference>
<dbReference type="EMBL" id="KZ345222">
    <property type="protein sequence ID" value="PIO74785.1"/>
    <property type="molecule type" value="Genomic_DNA"/>
</dbReference>
<dbReference type="PANTHER" id="PTHR43372">
    <property type="entry name" value="FATTY-ACID AMIDE HYDROLASE"/>
    <property type="match status" value="1"/>
</dbReference>
<evidence type="ECO:0000313" key="2">
    <source>
        <dbReference type="Proteomes" id="UP000230423"/>
    </source>
</evidence>
<dbReference type="PANTHER" id="PTHR43372:SF4">
    <property type="entry name" value="FATTY-ACID AMIDE HYDROLASE 2"/>
    <property type="match status" value="1"/>
</dbReference>
<dbReference type="Gene3D" id="3.90.1300.10">
    <property type="entry name" value="Amidase signature (AS) domain"/>
    <property type="match status" value="1"/>
</dbReference>
<dbReference type="InterPro" id="IPR036928">
    <property type="entry name" value="AS_sf"/>
</dbReference>
<dbReference type="InterPro" id="IPR052739">
    <property type="entry name" value="FAAH2"/>
</dbReference>
<accession>A0A2G9UX05</accession>
<gene>
    <name evidence="1" type="ORF">TELCIR_03189</name>
</gene>
<sequence length="76" mass="8112">MAPFHHQTILTPFNLAYTGLFNALTLPVIQCPMGLDSNGLPLGIQVIGSPNADRLLIAAAKEISHAFGGWTSAWSH</sequence>
<proteinExistence type="predicted"/>
<keyword evidence="2" id="KW-1185">Reference proteome</keyword>
<dbReference type="GO" id="GO:0012505">
    <property type="term" value="C:endomembrane system"/>
    <property type="evidence" value="ECO:0007669"/>
    <property type="project" value="TreeGrafter"/>
</dbReference>
<dbReference type="SUPFAM" id="SSF75304">
    <property type="entry name" value="Amidase signature (AS) enzymes"/>
    <property type="match status" value="1"/>
</dbReference>
<name>A0A2G9UX05_TELCI</name>
<protein>
    <submittedName>
        <fullName evidence="1">Uncharacterized protein</fullName>
    </submittedName>
</protein>
<evidence type="ECO:0000313" key="1">
    <source>
        <dbReference type="EMBL" id="PIO74785.1"/>
    </source>
</evidence>
<reference evidence="1 2" key="1">
    <citation type="submission" date="2015-09" db="EMBL/GenBank/DDBJ databases">
        <title>Draft genome of the parasitic nematode Teladorsagia circumcincta isolate WARC Sus (inbred).</title>
        <authorList>
            <person name="Mitreva M."/>
        </authorList>
    </citation>
    <scope>NUCLEOTIDE SEQUENCE [LARGE SCALE GENOMIC DNA]</scope>
    <source>
        <strain evidence="1 2">S</strain>
    </source>
</reference>
<organism evidence="1 2">
    <name type="scientific">Teladorsagia circumcincta</name>
    <name type="common">Brown stomach worm</name>
    <name type="synonym">Ostertagia circumcincta</name>
    <dbReference type="NCBI Taxonomy" id="45464"/>
    <lineage>
        <taxon>Eukaryota</taxon>
        <taxon>Metazoa</taxon>
        <taxon>Ecdysozoa</taxon>
        <taxon>Nematoda</taxon>
        <taxon>Chromadorea</taxon>
        <taxon>Rhabditida</taxon>
        <taxon>Rhabditina</taxon>
        <taxon>Rhabditomorpha</taxon>
        <taxon>Strongyloidea</taxon>
        <taxon>Trichostrongylidae</taxon>
        <taxon>Teladorsagia</taxon>
    </lineage>
</organism>
<dbReference type="AlphaFoldDB" id="A0A2G9UX05"/>